<dbReference type="RefSeq" id="WP_184860769.1">
    <property type="nucleotide sequence ID" value="NZ_BAAAWY010000038.1"/>
</dbReference>
<dbReference type="PANTHER" id="PTHR14239">
    <property type="entry name" value="DUDULIN-RELATED"/>
    <property type="match status" value="1"/>
</dbReference>
<dbReference type="InterPro" id="IPR036291">
    <property type="entry name" value="NAD(P)-bd_dom_sf"/>
</dbReference>
<name>A0A7W9KEG5_9PSEU</name>
<protein>
    <recommendedName>
        <fullName evidence="2">Pyrroline-5-carboxylate reductase catalytic N-terminal domain-containing protein</fullName>
    </recommendedName>
</protein>
<evidence type="ECO:0000313" key="3">
    <source>
        <dbReference type="EMBL" id="MBB5890965.1"/>
    </source>
</evidence>
<dbReference type="AlphaFoldDB" id="A0A7W9KEG5"/>
<dbReference type="InterPro" id="IPR028939">
    <property type="entry name" value="P5C_Rdtase_cat_N"/>
</dbReference>
<keyword evidence="4" id="KW-1185">Reference proteome</keyword>
<evidence type="ECO:0000313" key="4">
    <source>
        <dbReference type="Proteomes" id="UP000585638"/>
    </source>
</evidence>
<comment type="caution">
    <text evidence="3">The sequence shown here is derived from an EMBL/GenBank/DDBJ whole genome shotgun (WGS) entry which is preliminary data.</text>
</comment>
<dbReference type="SUPFAM" id="SSF51735">
    <property type="entry name" value="NAD(P)-binding Rossmann-fold domains"/>
    <property type="match status" value="1"/>
</dbReference>
<evidence type="ECO:0000256" key="1">
    <source>
        <dbReference type="ARBA" id="ARBA00023002"/>
    </source>
</evidence>
<gene>
    <name evidence="3" type="ORF">BJ998_002161</name>
</gene>
<dbReference type="EMBL" id="JACHIR010000001">
    <property type="protein sequence ID" value="MBB5890965.1"/>
    <property type="molecule type" value="Genomic_DNA"/>
</dbReference>
<dbReference type="PANTHER" id="PTHR14239:SF10">
    <property type="entry name" value="REDUCTASE"/>
    <property type="match status" value="1"/>
</dbReference>
<feature type="domain" description="Pyrroline-5-carboxylate reductase catalytic N-terminal" evidence="2">
    <location>
        <begin position="9"/>
        <end position="97"/>
    </location>
</feature>
<dbReference type="InterPro" id="IPR051267">
    <property type="entry name" value="STEAP_metalloreductase"/>
</dbReference>
<reference evidence="3 4" key="1">
    <citation type="submission" date="2020-08" db="EMBL/GenBank/DDBJ databases">
        <title>Sequencing the genomes of 1000 actinobacteria strains.</title>
        <authorList>
            <person name="Klenk H.-P."/>
        </authorList>
    </citation>
    <scope>NUCLEOTIDE SEQUENCE [LARGE SCALE GENOMIC DNA]</scope>
    <source>
        <strain evidence="3 4">DSM 43851</strain>
    </source>
</reference>
<evidence type="ECO:0000259" key="2">
    <source>
        <dbReference type="Pfam" id="PF03807"/>
    </source>
</evidence>
<organism evidence="3 4">
    <name type="scientific">Kutzneria kofuensis</name>
    <dbReference type="NCBI Taxonomy" id="103725"/>
    <lineage>
        <taxon>Bacteria</taxon>
        <taxon>Bacillati</taxon>
        <taxon>Actinomycetota</taxon>
        <taxon>Actinomycetes</taxon>
        <taxon>Pseudonocardiales</taxon>
        <taxon>Pseudonocardiaceae</taxon>
        <taxon>Kutzneria</taxon>
    </lineage>
</organism>
<dbReference type="Pfam" id="PF03807">
    <property type="entry name" value="F420_oxidored"/>
    <property type="match status" value="1"/>
</dbReference>
<proteinExistence type="predicted"/>
<dbReference type="GO" id="GO:0016491">
    <property type="term" value="F:oxidoreductase activity"/>
    <property type="evidence" value="ECO:0007669"/>
    <property type="project" value="UniProtKB-KW"/>
</dbReference>
<dbReference type="Proteomes" id="UP000585638">
    <property type="component" value="Unassembled WGS sequence"/>
</dbReference>
<sequence length="216" mass="22686">MSKSTTVGRLAVIGTGKIGQAAGKLWLHAGYEVVFGSRNPAGPAAALADLGATVATPLEAARAAEVVLLAVPGETVEELLPELADALAGKMVIDATNKIAYADGRWVSTLEPGLTEGRWMAQQLPRSTVVRAFSHIPDELLWPRGTEQALYWAMAIAGDDVEAKATLAGLIRDAGWVPVDVGTLDESGHLDPGGSVFHLFYTETEMREVVGLTVAA</sequence>
<accession>A0A7W9KEG5</accession>
<dbReference type="Gene3D" id="3.40.50.720">
    <property type="entry name" value="NAD(P)-binding Rossmann-like Domain"/>
    <property type="match status" value="1"/>
</dbReference>
<keyword evidence="1" id="KW-0560">Oxidoreductase</keyword>